<organism evidence="5 6">
    <name type="scientific">Winkia neuii subsp. anitrata</name>
    <dbReference type="NCBI Taxonomy" id="29318"/>
    <lineage>
        <taxon>Bacteria</taxon>
        <taxon>Bacillati</taxon>
        <taxon>Actinomycetota</taxon>
        <taxon>Actinomycetes</taxon>
        <taxon>Actinomycetales</taxon>
        <taxon>Actinomycetaceae</taxon>
        <taxon>Winkia</taxon>
    </lineage>
</organism>
<evidence type="ECO:0000259" key="4">
    <source>
        <dbReference type="Pfam" id="PF01168"/>
    </source>
</evidence>
<dbReference type="PANTHER" id="PTHR10146:SF14">
    <property type="entry name" value="PYRIDOXAL PHOSPHATE HOMEOSTASIS PROTEIN"/>
    <property type="match status" value="1"/>
</dbReference>
<accession>A0AB38XMP3</accession>
<proteinExistence type="inferred from homology"/>
<dbReference type="AlphaFoldDB" id="A0AB38XMP3"/>
<dbReference type="PANTHER" id="PTHR10146">
    <property type="entry name" value="PROLINE SYNTHETASE CO-TRANSCRIBED BACTERIAL HOMOLOG PROTEIN"/>
    <property type="match status" value="1"/>
</dbReference>
<dbReference type="EMBL" id="CP116394">
    <property type="protein sequence ID" value="WCE45449.1"/>
    <property type="molecule type" value="Genomic_DNA"/>
</dbReference>
<dbReference type="InterPro" id="IPR001608">
    <property type="entry name" value="Ala_racemase_N"/>
</dbReference>
<keyword evidence="1 2" id="KW-0663">Pyridoxal phosphate</keyword>
<dbReference type="Pfam" id="PF01168">
    <property type="entry name" value="Ala_racemase_N"/>
    <property type="match status" value="1"/>
</dbReference>
<feature type="domain" description="Alanine racemase N-terminal" evidence="4">
    <location>
        <begin position="69"/>
        <end position="251"/>
    </location>
</feature>
<dbReference type="SUPFAM" id="SSF51419">
    <property type="entry name" value="PLP-binding barrel"/>
    <property type="match status" value="1"/>
</dbReference>
<comment type="cofactor">
    <cofactor evidence="2">
        <name>pyridoxal 5'-phosphate</name>
        <dbReference type="ChEBI" id="CHEBI:597326"/>
    </cofactor>
</comment>
<gene>
    <name evidence="5" type="ORF">PIG85_07240</name>
</gene>
<dbReference type="NCBIfam" id="TIGR00044">
    <property type="entry name" value="YggS family pyridoxal phosphate-dependent enzyme"/>
    <property type="match status" value="1"/>
</dbReference>
<evidence type="ECO:0000256" key="2">
    <source>
        <dbReference type="PIRSR" id="PIRSR004848-1"/>
    </source>
</evidence>
<dbReference type="PIRSF" id="PIRSF004848">
    <property type="entry name" value="YBL036c_PLPDEIII"/>
    <property type="match status" value="1"/>
</dbReference>
<dbReference type="InterPro" id="IPR029066">
    <property type="entry name" value="PLP-binding_barrel"/>
</dbReference>
<sequence>MSETKLTVEDLKKSISTIRRRIDDAAEKAGRNGSEVDLELAIKTQTPATCAAAAVALHELSLPVLLGQNKVQEAQATFDAISATMVESKVNMIGNLQSNKLNNALGCVTGIETIDRGKLINKISERVRPGGRFADRFPEGFDVWVQVNTSGEETKSGCKPEEAVELAYAAAAAEGLNLRGFMTIGAHTSEEAKIVASFEALREIRDTVLASGEEGTAQAKDLSMGMTQDLEIAVAHGATRVRVGTAVFGKRD</sequence>
<name>A0AB38XMP3_9ACTO</name>
<evidence type="ECO:0000256" key="1">
    <source>
        <dbReference type="ARBA" id="ARBA00022898"/>
    </source>
</evidence>
<dbReference type="Proteomes" id="UP001211044">
    <property type="component" value="Chromosome"/>
</dbReference>
<reference evidence="5" key="1">
    <citation type="submission" date="2023-01" db="EMBL/GenBank/DDBJ databases">
        <title>Comparative Genomic Analysis of the Clinically-Derived Winkia Strain NY0527 Provides Evidence into the Taxonomic Reassignment of Winkia neuii and Characterizes Their Virulence Traits.</title>
        <authorList>
            <person name="Cai X."/>
            <person name="Peng Y."/>
            <person name="Li M."/>
            <person name="Qiu Y."/>
            <person name="Wang Y."/>
            <person name="Xu L."/>
            <person name="Hou Q."/>
        </authorList>
    </citation>
    <scope>NUCLEOTIDE SEQUENCE</scope>
    <source>
        <strain evidence="5">NY0527</strain>
    </source>
</reference>
<evidence type="ECO:0000313" key="6">
    <source>
        <dbReference type="Proteomes" id="UP001211044"/>
    </source>
</evidence>
<comment type="similarity">
    <text evidence="3">Belongs to the pyridoxal phosphate-binding protein YggS/PROSC family.</text>
</comment>
<protein>
    <submittedName>
        <fullName evidence="5">YggS family pyridoxal phosphate-dependent enzyme</fullName>
    </submittedName>
</protein>
<dbReference type="RefSeq" id="WP_004804531.1">
    <property type="nucleotide sequence ID" value="NZ_CP116394.1"/>
</dbReference>
<dbReference type="KEGG" id="wne:PIG85_07240"/>
<dbReference type="GO" id="GO:0030170">
    <property type="term" value="F:pyridoxal phosphate binding"/>
    <property type="evidence" value="ECO:0007669"/>
    <property type="project" value="InterPro"/>
</dbReference>
<dbReference type="Gene3D" id="3.20.20.10">
    <property type="entry name" value="Alanine racemase"/>
    <property type="match status" value="1"/>
</dbReference>
<evidence type="ECO:0000313" key="5">
    <source>
        <dbReference type="EMBL" id="WCE45449.1"/>
    </source>
</evidence>
<feature type="modified residue" description="N6-(pyridoxal phosphate)lysine" evidence="2">
    <location>
        <position position="43"/>
    </location>
</feature>
<dbReference type="InterPro" id="IPR011078">
    <property type="entry name" value="PyrdxlP_homeostasis"/>
</dbReference>
<evidence type="ECO:0000256" key="3">
    <source>
        <dbReference type="RuleBase" id="RU004514"/>
    </source>
</evidence>